<evidence type="ECO:0000256" key="5">
    <source>
        <dbReference type="ARBA" id="ARBA00023136"/>
    </source>
</evidence>
<dbReference type="STRING" id="94624.Bpet0856"/>
<dbReference type="InterPro" id="IPR001123">
    <property type="entry name" value="LeuE-type"/>
</dbReference>
<sequence length="202" mass="21294">MTLHTWLLYLIAVTGLSVTPGPNTLLALTHGALHGHRKALCTIAGGTLGFTLVIGLSMLGIGALLQAWSPALILLKWVGGAYLVYLGIQLWRAPAVQLQAGPAMPAARPARLFGQGLLSAVSNPKALLFFGAFLPQFIDPARGLAAQFATMAATFAAMEFLVEYGLARGAHRVRPFLERAGKRFNKTCGGLFAAMGLALPTT</sequence>
<evidence type="ECO:0000256" key="2">
    <source>
        <dbReference type="ARBA" id="ARBA00022475"/>
    </source>
</evidence>
<feature type="transmembrane region" description="Helical" evidence="6">
    <location>
        <begin position="6"/>
        <end position="28"/>
    </location>
</feature>
<dbReference type="PIRSF" id="PIRSF006324">
    <property type="entry name" value="LeuE"/>
    <property type="match status" value="1"/>
</dbReference>
<feature type="transmembrane region" description="Helical" evidence="6">
    <location>
        <begin position="71"/>
        <end position="91"/>
    </location>
</feature>
<evidence type="ECO:0000256" key="6">
    <source>
        <dbReference type="SAM" id="Phobius"/>
    </source>
</evidence>
<dbReference type="KEGG" id="bpt:Bpet0856"/>
<keyword evidence="5 6" id="KW-0472">Membrane</keyword>
<dbReference type="Pfam" id="PF01810">
    <property type="entry name" value="LysE"/>
    <property type="match status" value="1"/>
</dbReference>
<dbReference type="AlphaFoldDB" id="A9I839"/>
<reference evidence="7 8" key="1">
    <citation type="journal article" date="2008" name="BMC Genomics">
        <title>The missing link: Bordetella petrii is endowed with both the metabolic versatility of environmental bacteria and virulence traits of pathogenic Bordetellae.</title>
        <authorList>
            <person name="Gross R."/>
            <person name="Guzman C.A."/>
            <person name="Sebaihia M."/>
            <person name="Martins Dos Santos V.A."/>
            <person name="Pieper D.H."/>
            <person name="Koebnik R."/>
            <person name="Lechner M."/>
            <person name="Bartels D."/>
            <person name="Buhrmester J."/>
            <person name="Choudhuri J.V."/>
            <person name="Ebensen T."/>
            <person name="Gaigalat L."/>
            <person name="Herrmann S."/>
            <person name="Khachane A.N."/>
            <person name="Larisch C."/>
            <person name="Link S."/>
            <person name="Linke B."/>
            <person name="Meyer F."/>
            <person name="Mormann S."/>
            <person name="Nakunst D."/>
            <person name="Rueckert C."/>
            <person name="Schneiker-Bekel S."/>
            <person name="Schulze K."/>
            <person name="Vorhoelter F.J."/>
            <person name="Yevsa T."/>
            <person name="Engle J.T."/>
            <person name="Goldman W.E."/>
            <person name="Puehler A."/>
            <person name="Goebel U.B."/>
            <person name="Goesmann A."/>
            <person name="Bloecker H."/>
            <person name="Kaiser O."/>
            <person name="Martinez-Arias R."/>
        </authorList>
    </citation>
    <scope>NUCLEOTIDE SEQUENCE [LARGE SCALE GENOMIC DNA]</scope>
    <source>
        <strain evidence="8">ATCC BAA-461 / DSM 12804 / CCUG 43448 / CIP 107267 / Se-1111R</strain>
    </source>
</reference>
<keyword evidence="8" id="KW-1185">Reference proteome</keyword>
<feature type="transmembrane region" description="Helical" evidence="6">
    <location>
        <begin position="144"/>
        <end position="166"/>
    </location>
</feature>
<evidence type="ECO:0000256" key="1">
    <source>
        <dbReference type="ARBA" id="ARBA00004651"/>
    </source>
</evidence>
<evidence type="ECO:0000313" key="8">
    <source>
        <dbReference type="Proteomes" id="UP000001225"/>
    </source>
</evidence>
<dbReference type="PANTHER" id="PTHR30086">
    <property type="entry name" value="ARGININE EXPORTER PROTEIN ARGO"/>
    <property type="match status" value="1"/>
</dbReference>
<dbReference type="GO" id="GO:0005886">
    <property type="term" value="C:plasma membrane"/>
    <property type="evidence" value="ECO:0007669"/>
    <property type="project" value="UniProtKB-SubCell"/>
</dbReference>
<dbReference type="Proteomes" id="UP000001225">
    <property type="component" value="Chromosome"/>
</dbReference>
<keyword evidence="4 6" id="KW-1133">Transmembrane helix</keyword>
<protein>
    <submittedName>
        <fullName evidence="7">Membrane protein</fullName>
    </submittedName>
</protein>
<accession>A9I839</accession>
<feature type="transmembrane region" description="Helical" evidence="6">
    <location>
        <begin position="112"/>
        <end position="138"/>
    </location>
</feature>
<dbReference type="EMBL" id="AM902716">
    <property type="protein sequence ID" value="CAP41188.1"/>
    <property type="molecule type" value="Genomic_DNA"/>
</dbReference>
<keyword evidence="2" id="KW-1003">Cell membrane</keyword>
<dbReference type="GO" id="GO:0015171">
    <property type="term" value="F:amino acid transmembrane transporter activity"/>
    <property type="evidence" value="ECO:0007669"/>
    <property type="project" value="TreeGrafter"/>
</dbReference>
<keyword evidence="3 6" id="KW-0812">Transmembrane</keyword>
<dbReference type="PANTHER" id="PTHR30086:SF20">
    <property type="entry name" value="ARGININE EXPORTER PROTEIN ARGO-RELATED"/>
    <property type="match status" value="1"/>
</dbReference>
<evidence type="ECO:0000313" key="7">
    <source>
        <dbReference type="EMBL" id="CAP41188.1"/>
    </source>
</evidence>
<feature type="transmembrane region" description="Helical" evidence="6">
    <location>
        <begin position="40"/>
        <end position="65"/>
    </location>
</feature>
<comment type="subcellular location">
    <subcellularLocation>
        <location evidence="1">Cell membrane</location>
        <topology evidence="1">Multi-pass membrane protein</topology>
    </subcellularLocation>
</comment>
<dbReference type="eggNOG" id="COG1280">
    <property type="taxonomic scope" value="Bacteria"/>
</dbReference>
<evidence type="ECO:0000256" key="3">
    <source>
        <dbReference type="ARBA" id="ARBA00022692"/>
    </source>
</evidence>
<organism evidence="7 8">
    <name type="scientific">Bordetella petrii (strain ATCC BAA-461 / DSM 12804 / CCUG 43448 / CIP 107267 / Se-1111R)</name>
    <dbReference type="NCBI Taxonomy" id="340100"/>
    <lineage>
        <taxon>Bacteria</taxon>
        <taxon>Pseudomonadati</taxon>
        <taxon>Pseudomonadota</taxon>
        <taxon>Betaproteobacteria</taxon>
        <taxon>Burkholderiales</taxon>
        <taxon>Alcaligenaceae</taxon>
        <taxon>Bordetella</taxon>
    </lineage>
</organism>
<name>A9I839_BORPD</name>
<proteinExistence type="predicted"/>
<evidence type="ECO:0000256" key="4">
    <source>
        <dbReference type="ARBA" id="ARBA00022989"/>
    </source>
</evidence>
<gene>
    <name evidence="7" type="ordered locus">Bpet0856</name>
</gene>